<dbReference type="Pfam" id="PF21028">
    <property type="entry name" value="DUF1285_C"/>
    <property type="match status" value="1"/>
</dbReference>
<keyword evidence="3" id="KW-0614">Plasmid</keyword>
<gene>
    <name evidence="3" type="ORF">AB0763_15765</name>
</gene>
<dbReference type="EMBL" id="CP162602">
    <property type="protein sequence ID" value="XDK26498.1"/>
    <property type="molecule type" value="Genomic_DNA"/>
</dbReference>
<dbReference type="RefSeq" id="WP_306099403.1">
    <property type="nucleotide sequence ID" value="NZ_CP162602.1"/>
</dbReference>
<organism evidence="3">
    <name type="scientific">Vibrio sp. HB236076</name>
    <dbReference type="NCBI Taxonomy" id="3232307"/>
    <lineage>
        <taxon>Bacteria</taxon>
        <taxon>Pseudomonadati</taxon>
        <taxon>Pseudomonadota</taxon>
        <taxon>Gammaproteobacteria</taxon>
        <taxon>Vibrionales</taxon>
        <taxon>Vibrionaceae</taxon>
        <taxon>Vibrio</taxon>
    </lineage>
</organism>
<proteinExistence type="predicted"/>
<dbReference type="Pfam" id="PF06938">
    <property type="entry name" value="DUF1285_N"/>
    <property type="match status" value="1"/>
</dbReference>
<dbReference type="InterPro" id="IPR048342">
    <property type="entry name" value="DUF1285_C"/>
</dbReference>
<reference evidence="3" key="1">
    <citation type="submission" date="2024-07" db="EMBL/GenBank/DDBJ databases">
        <title>Genome Analysis of a Potential Novel Vibrio Species Secreting pH- and Thermo-stable Alginate Lyase and its Application in Producing Alginate Oligosaccharides.</title>
        <authorList>
            <person name="Huang H."/>
            <person name="Bao K."/>
        </authorList>
    </citation>
    <scope>NUCLEOTIDE SEQUENCE</scope>
    <source>
        <strain evidence="3">HB236076</strain>
        <plasmid evidence="3">p-HB236076</plasmid>
    </source>
</reference>
<dbReference type="AlphaFoldDB" id="A0AB39HKV9"/>
<feature type="domain" description="DUF1285" evidence="1">
    <location>
        <begin position="19"/>
        <end position="84"/>
    </location>
</feature>
<protein>
    <submittedName>
        <fullName evidence="3">DUF1285 domain-containing protein</fullName>
    </submittedName>
</protein>
<dbReference type="Gene3D" id="2.30.270.10">
    <property type="entry name" value="duf1285 protein"/>
    <property type="match status" value="1"/>
</dbReference>
<evidence type="ECO:0000259" key="2">
    <source>
        <dbReference type="Pfam" id="PF21028"/>
    </source>
</evidence>
<evidence type="ECO:0000313" key="3">
    <source>
        <dbReference type="EMBL" id="XDK26498.1"/>
    </source>
</evidence>
<dbReference type="KEGG" id="vih:AB0763_15765"/>
<dbReference type="InterPro" id="IPR048341">
    <property type="entry name" value="DUF1285_N"/>
</dbReference>
<geneLocation type="plasmid" evidence="3">
    <name>p-HB236076</name>
</geneLocation>
<evidence type="ECO:0000259" key="1">
    <source>
        <dbReference type="Pfam" id="PF06938"/>
    </source>
</evidence>
<accession>A0AB39HKV9</accession>
<dbReference type="InterPro" id="IPR023361">
    <property type="entry name" value="DUF1285_beta_roll_sf"/>
</dbReference>
<name>A0AB39HKV9_9VIBR</name>
<dbReference type="Gene3D" id="3.10.540.10">
    <property type="entry name" value="duf1285 like domain"/>
    <property type="match status" value="1"/>
</dbReference>
<sequence length="186" mass="21006">MNSNILQGLTELPSGKIPMLEQWHPPFCGDIDIQIKANGDWVHEGCVIKRIGLIRLFSQVLWTEGNEVFLKTPAEKVRIQVEDAHFLVTDWQWVTTPKGAAVQFTTLTGESPTLGIDCDLWLADFHGEQRPYISMRFGMKALLQRSTFYSLANELIEIKTAQGQGMGLYSAGQHYLLLPDEETLNE</sequence>
<feature type="domain" description="DUF1285" evidence="2">
    <location>
        <begin position="86"/>
        <end position="177"/>
    </location>
</feature>